<sequence>MKASYTLPLSIIMLILPIIPALIDSFPGFLGTSLIDLIIAMYVMITEKPWAGDIKTAISTLYFTGLSTVADAIGVFLALPYHPVKFAIITIIFSIPFIYNLFLVLKPILPSIIKKDILYVGNGFFAFSLVLIIGAIIGRVFITRFYVLLPLYTGFLILAIIALFYFRKK</sequence>
<dbReference type="RefSeq" id="WP_229569286.1">
    <property type="nucleotide sequence ID" value="NZ_AP025226.1"/>
</dbReference>
<evidence type="ECO:0000313" key="3">
    <source>
        <dbReference type="Proteomes" id="UP001319921"/>
    </source>
</evidence>
<dbReference type="KEGG" id="scas:SACC_19410"/>
<name>A0AAQ4CSZ3_9CREN</name>
<keyword evidence="3" id="KW-1185">Reference proteome</keyword>
<keyword evidence="1" id="KW-0812">Transmembrane</keyword>
<accession>A0AAQ4CSZ3</accession>
<proteinExistence type="predicted"/>
<keyword evidence="1" id="KW-1133">Transmembrane helix</keyword>
<evidence type="ECO:0000256" key="1">
    <source>
        <dbReference type="SAM" id="Phobius"/>
    </source>
</evidence>
<feature type="transmembrane region" description="Helical" evidence="1">
    <location>
        <begin position="7"/>
        <end position="23"/>
    </location>
</feature>
<dbReference type="GeneID" id="68866671"/>
<gene>
    <name evidence="2" type="ORF">SACC_19410</name>
</gene>
<feature type="transmembrane region" description="Helical" evidence="1">
    <location>
        <begin position="147"/>
        <end position="166"/>
    </location>
</feature>
<reference evidence="2 3" key="1">
    <citation type="journal article" date="2022" name="Microbiol. Resour. Announc.">
        <title>Complete Genome Sequence of the Hyperthermophilic and Acidophilic Archaeon Saccharolobus caldissimus Strain HS-3T.</title>
        <authorList>
            <person name="Sakai H.D."/>
            <person name="Kurosawa N."/>
        </authorList>
    </citation>
    <scope>NUCLEOTIDE SEQUENCE [LARGE SCALE GENOMIC DNA]</scope>
    <source>
        <strain evidence="2 3">JCM32116</strain>
    </source>
</reference>
<feature type="transmembrane region" description="Helical" evidence="1">
    <location>
        <begin position="29"/>
        <end position="45"/>
    </location>
</feature>
<dbReference type="Proteomes" id="UP001319921">
    <property type="component" value="Chromosome"/>
</dbReference>
<evidence type="ECO:0000313" key="2">
    <source>
        <dbReference type="EMBL" id="BDB98924.1"/>
    </source>
</evidence>
<feature type="transmembrane region" description="Helical" evidence="1">
    <location>
        <begin position="117"/>
        <end position="141"/>
    </location>
</feature>
<feature type="transmembrane region" description="Helical" evidence="1">
    <location>
        <begin position="86"/>
        <end position="105"/>
    </location>
</feature>
<dbReference type="EMBL" id="AP025226">
    <property type="protein sequence ID" value="BDB98924.1"/>
    <property type="molecule type" value="Genomic_DNA"/>
</dbReference>
<protein>
    <submittedName>
        <fullName evidence="2">Uncharacterized protein</fullName>
    </submittedName>
</protein>
<feature type="transmembrane region" description="Helical" evidence="1">
    <location>
        <begin position="57"/>
        <end position="80"/>
    </location>
</feature>
<keyword evidence="1" id="KW-0472">Membrane</keyword>
<dbReference type="AlphaFoldDB" id="A0AAQ4CSZ3"/>
<organism evidence="2 3">
    <name type="scientific">Saccharolobus caldissimus</name>
    <dbReference type="NCBI Taxonomy" id="1702097"/>
    <lineage>
        <taxon>Archaea</taxon>
        <taxon>Thermoproteota</taxon>
        <taxon>Thermoprotei</taxon>
        <taxon>Sulfolobales</taxon>
        <taxon>Sulfolobaceae</taxon>
        <taxon>Saccharolobus</taxon>
    </lineage>
</organism>